<evidence type="ECO:0000256" key="2">
    <source>
        <dbReference type="ARBA" id="ARBA00023015"/>
    </source>
</evidence>
<dbReference type="PANTHER" id="PTHR30126">
    <property type="entry name" value="HTH-TYPE TRANSCRIPTIONAL REGULATOR"/>
    <property type="match status" value="1"/>
</dbReference>
<dbReference type="InterPro" id="IPR005119">
    <property type="entry name" value="LysR_subst-bd"/>
</dbReference>
<evidence type="ECO:0000256" key="1">
    <source>
        <dbReference type="ARBA" id="ARBA00009437"/>
    </source>
</evidence>
<reference evidence="7" key="1">
    <citation type="submission" date="2017-01" db="EMBL/GenBank/DDBJ databases">
        <authorList>
            <person name="Varghese N."/>
            <person name="Submissions S."/>
        </authorList>
    </citation>
    <scope>NUCLEOTIDE SEQUENCE [LARGE SCALE GENOMIC DNA]</scope>
    <source>
        <strain evidence="7">DSM 22306</strain>
    </source>
</reference>
<dbReference type="Pfam" id="PF03466">
    <property type="entry name" value="LysR_substrate"/>
    <property type="match status" value="1"/>
</dbReference>
<dbReference type="InterPro" id="IPR036388">
    <property type="entry name" value="WH-like_DNA-bd_sf"/>
</dbReference>
<dbReference type="GO" id="GO:0000976">
    <property type="term" value="F:transcription cis-regulatory region binding"/>
    <property type="evidence" value="ECO:0007669"/>
    <property type="project" value="TreeGrafter"/>
</dbReference>
<dbReference type="AlphaFoldDB" id="A0A1N7NTN8"/>
<dbReference type="PROSITE" id="PS50931">
    <property type="entry name" value="HTH_LYSR"/>
    <property type="match status" value="1"/>
</dbReference>
<dbReference type="Pfam" id="PF00126">
    <property type="entry name" value="HTH_1"/>
    <property type="match status" value="1"/>
</dbReference>
<organism evidence="6 7">
    <name type="scientific">Neptunomonas antarctica</name>
    <dbReference type="NCBI Taxonomy" id="619304"/>
    <lineage>
        <taxon>Bacteria</taxon>
        <taxon>Pseudomonadati</taxon>
        <taxon>Pseudomonadota</taxon>
        <taxon>Gammaproteobacteria</taxon>
        <taxon>Oceanospirillales</taxon>
        <taxon>Oceanospirillaceae</taxon>
        <taxon>Neptunomonas</taxon>
    </lineage>
</organism>
<evidence type="ECO:0000259" key="5">
    <source>
        <dbReference type="PROSITE" id="PS50931"/>
    </source>
</evidence>
<proteinExistence type="inferred from homology"/>
<evidence type="ECO:0000313" key="6">
    <source>
        <dbReference type="EMBL" id="SIT01661.1"/>
    </source>
</evidence>
<dbReference type="GO" id="GO:0003700">
    <property type="term" value="F:DNA-binding transcription factor activity"/>
    <property type="evidence" value="ECO:0007669"/>
    <property type="project" value="InterPro"/>
</dbReference>
<dbReference type="Gene3D" id="3.40.190.10">
    <property type="entry name" value="Periplasmic binding protein-like II"/>
    <property type="match status" value="2"/>
</dbReference>
<evidence type="ECO:0000256" key="4">
    <source>
        <dbReference type="ARBA" id="ARBA00023163"/>
    </source>
</evidence>
<dbReference type="InterPro" id="IPR000847">
    <property type="entry name" value="LysR_HTH_N"/>
</dbReference>
<keyword evidence="2" id="KW-0805">Transcription regulation</keyword>
<dbReference type="SUPFAM" id="SSF46785">
    <property type="entry name" value="Winged helix' DNA-binding domain"/>
    <property type="match status" value="1"/>
</dbReference>
<dbReference type="SUPFAM" id="SSF53850">
    <property type="entry name" value="Periplasmic binding protein-like II"/>
    <property type="match status" value="1"/>
</dbReference>
<evidence type="ECO:0000313" key="7">
    <source>
        <dbReference type="Proteomes" id="UP000185999"/>
    </source>
</evidence>
<accession>A0A1N7NTN8</accession>
<dbReference type="Proteomes" id="UP000185999">
    <property type="component" value="Unassembled WGS sequence"/>
</dbReference>
<dbReference type="STRING" id="619304.SAMN05421760_11125"/>
<comment type="similarity">
    <text evidence="1">Belongs to the LysR transcriptional regulatory family.</text>
</comment>
<keyword evidence="3" id="KW-0238">DNA-binding</keyword>
<sequence>MELKWLEDYLSLCNSGNFRVSSEQRFVSQPAFSRRIKALETWIGAELIDRTSYPVQPTDAGQEFKSVAQHIVSLSYQARNDIREQIRGSEEKLCIATLNTLAEFFIPSWLKELKPFVETEFFSVRTDFRSIDAYLSALDEGIVDFYISYEDNSKSVLIDADKYPSLLLGTETMVPVASPDSDGRTKWWLPSSPQAPIPYLQYTSASIRLHSFVESHLKKRYSDLTFTPAYEASFTTALKAMAIEGYGVAWLPYTIIRDDLVNGKLVRVAEESDDILIDIKIFKCAAIVESRVDAFWQTLMQHSLP</sequence>
<evidence type="ECO:0000256" key="3">
    <source>
        <dbReference type="ARBA" id="ARBA00023125"/>
    </source>
</evidence>
<keyword evidence="7" id="KW-1185">Reference proteome</keyword>
<dbReference type="EMBL" id="FTOE01000011">
    <property type="protein sequence ID" value="SIT01661.1"/>
    <property type="molecule type" value="Genomic_DNA"/>
</dbReference>
<protein>
    <submittedName>
        <fullName evidence="6">Transcriptional regulator, LysR family</fullName>
    </submittedName>
</protein>
<dbReference type="PANTHER" id="PTHR30126:SF2">
    <property type="entry name" value="HTH-TYPE TRANSCRIPTIONAL REGULATOR YJIE"/>
    <property type="match status" value="1"/>
</dbReference>
<keyword evidence="4" id="KW-0804">Transcription</keyword>
<dbReference type="InterPro" id="IPR036390">
    <property type="entry name" value="WH_DNA-bd_sf"/>
</dbReference>
<feature type="domain" description="HTH lysR-type" evidence="5">
    <location>
        <begin position="1"/>
        <end position="58"/>
    </location>
</feature>
<dbReference type="RefSeq" id="WP_054343507.1">
    <property type="nucleotide sequence ID" value="NZ_FTOE01000011.1"/>
</dbReference>
<dbReference type="Gene3D" id="1.10.10.10">
    <property type="entry name" value="Winged helix-like DNA-binding domain superfamily/Winged helix DNA-binding domain"/>
    <property type="match status" value="1"/>
</dbReference>
<dbReference type="OrthoDB" id="6971749at2"/>
<gene>
    <name evidence="6" type="ORF">SAMN05421760_11125</name>
</gene>
<name>A0A1N7NTN8_9GAMM</name>